<evidence type="ECO:0000313" key="4">
    <source>
        <dbReference type="Proteomes" id="UP000282674"/>
    </source>
</evidence>
<evidence type="ECO:0000313" key="3">
    <source>
        <dbReference type="EMBL" id="RMI38213.1"/>
    </source>
</evidence>
<dbReference type="Proteomes" id="UP000282674">
    <property type="component" value="Unassembled WGS sequence"/>
</dbReference>
<proteinExistence type="predicted"/>
<gene>
    <name evidence="3" type="ORF">EBO15_33615</name>
</gene>
<dbReference type="OrthoDB" id="3453893at2"/>
<feature type="compositionally biased region" description="Basic and acidic residues" evidence="1">
    <location>
        <begin position="409"/>
        <end position="428"/>
    </location>
</feature>
<comment type="caution">
    <text evidence="3">The sequence shown here is derived from an EMBL/GenBank/DDBJ whole genome shotgun (WGS) entry which is preliminary data.</text>
</comment>
<dbReference type="InterPro" id="IPR025519">
    <property type="entry name" value="DUF4407"/>
</dbReference>
<evidence type="ECO:0000256" key="1">
    <source>
        <dbReference type="SAM" id="MobiDB-lite"/>
    </source>
</evidence>
<organism evidence="3 4">
    <name type="scientific">Actinomadura harenae</name>
    <dbReference type="NCBI Taxonomy" id="2483351"/>
    <lineage>
        <taxon>Bacteria</taxon>
        <taxon>Bacillati</taxon>
        <taxon>Actinomycetota</taxon>
        <taxon>Actinomycetes</taxon>
        <taxon>Streptosporangiales</taxon>
        <taxon>Thermomonosporaceae</taxon>
        <taxon>Actinomadura</taxon>
    </lineage>
</organism>
<dbReference type="AlphaFoldDB" id="A0A3M2LNU5"/>
<accession>A0A3M2LNU5</accession>
<dbReference type="EMBL" id="RFFG01000090">
    <property type="protein sequence ID" value="RMI38213.1"/>
    <property type="molecule type" value="Genomic_DNA"/>
</dbReference>
<keyword evidence="4" id="KW-1185">Reference proteome</keyword>
<sequence>MSAPGGYDGDQGKRRSLLIWYAGADTRLLKSPTDRLRYTCLGGAVLFTAAIAGVSMFDAVHMALRVPILVQLGVAVVWFVGISNLDRWFVTSMSLRHVQPGPWDDVASEGGKLRMALPRVAMALLLGFLVSTPLTLQIFDSEIQQEIQQIHQNQLDSHHKQVDTGSTGRRIASLTARRDALNKVIESNGLTPDVENDPDVKALETRLAALGTQYADLSQKATCEDTGTTVDLSTCKGTTGKQGRGKWFDYYTGQADSVKAQMNTVNGQLSARRRQIVKGAKGNSATAVARARRELPTVLAELKTAQTAQDTLTAGYDRSVLRSTGLLIRIQALVRISKGSPITFVVELLLWAVLMLIDCLPMIVKLSSTPGPYENLLARQQELDENLGRRAQQAEQRADRVYIDVKADERERSAPMRARADAAAEHRLRENHRHRPRERAGRHTRHNRRPRPDGVNGADPHRPTGPKGLGPHGPRRAPKERAGVHDWPSVESTHQAYTEGGFAYTLFSRVFWLKRRYERPGR</sequence>
<dbReference type="RefSeq" id="WP_122198512.1">
    <property type="nucleotide sequence ID" value="NZ_JBHSKC010000048.1"/>
</dbReference>
<name>A0A3M2LNU5_9ACTN</name>
<feature type="transmembrane region" description="Helical" evidence="2">
    <location>
        <begin position="36"/>
        <end position="57"/>
    </location>
</feature>
<protein>
    <submittedName>
        <fullName evidence="3">DUF4407 domain-containing protein</fullName>
    </submittedName>
</protein>
<evidence type="ECO:0000256" key="2">
    <source>
        <dbReference type="SAM" id="Phobius"/>
    </source>
</evidence>
<keyword evidence="2" id="KW-0812">Transmembrane</keyword>
<keyword evidence="2" id="KW-1133">Transmembrane helix</keyword>
<feature type="transmembrane region" description="Helical" evidence="2">
    <location>
        <begin position="63"/>
        <end position="85"/>
    </location>
</feature>
<reference evidence="3 4" key="1">
    <citation type="submission" date="2018-10" db="EMBL/GenBank/DDBJ databases">
        <title>Isolation from soil.</title>
        <authorList>
            <person name="Hu J."/>
        </authorList>
    </citation>
    <scope>NUCLEOTIDE SEQUENCE [LARGE SCALE GENOMIC DNA]</scope>
    <source>
        <strain evidence="3 4">NEAU-Ht49</strain>
    </source>
</reference>
<feature type="region of interest" description="Disordered" evidence="1">
    <location>
        <begin position="409"/>
        <end position="489"/>
    </location>
</feature>
<dbReference type="Pfam" id="PF14362">
    <property type="entry name" value="DUF4407"/>
    <property type="match status" value="1"/>
</dbReference>
<feature type="compositionally biased region" description="Basic residues" evidence="1">
    <location>
        <begin position="429"/>
        <end position="449"/>
    </location>
</feature>
<keyword evidence="2" id="KW-0472">Membrane</keyword>